<name>A0AAC9JQ23_9HYPH</name>
<sequence>MPEGRTVRFVGIATKPAAQQAMGLRLLHRRMGSGRGIGVGDWGAEAEPGRGWAHLAGADLRDRQTKV</sequence>
<proteinExistence type="predicted"/>
<evidence type="ECO:0000313" key="2">
    <source>
        <dbReference type="Proteomes" id="UP000182703"/>
    </source>
</evidence>
<accession>A0AAC9JQ23</accession>
<reference evidence="1 2" key="1">
    <citation type="submission" date="2016-11" db="EMBL/GenBank/DDBJ databases">
        <title>Complete genome sequence of the aerobically denitrifying bacterium Chelatococcus daeguensis TAD1.</title>
        <authorList>
            <person name="Yang Y."/>
            <person name="Huang S."/>
            <person name="Lin E."/>
        </authorList>
    </citation>
    <scope>NUCLEOTIDE SEQUENCE [LARGE SCALE GENOMIC DNA]</scope>
    <source>
        <strain evidence="1 2">TAD1</strain>
    </source>
</reference>
<dbReference type="KEGG" id="cdq:BOQ54_10265"/>
<evidence type="ECO:0000313" key="1">
    <source>
        <dbReference type="EMBL" id="APF37663.1"/>
    </source>
</evidence>
<keyword evidence="2" id="KW-1185">Reference proteome</keyword>
<dbReference type="AlphaFoldDB" id="A0AAC9JQ23"/>
<organism evidence="1 2">
    <name type="scientific">Chelatococcus daeguensis</name>
    <dbReference type="NCBI Taxonomy" id="444444"/>
    <lineage>
        <taxon>Bacteria</taxon>
        <taxon>Pseudomonadati</taxon>
        <taxon>Pseudomonadota</taxon>
        <taxon>Alphaproteobacteria</taxon>
        <taxon>Hyphomicrobiales</taxon>
        <taxon>Chelatococcaceae</taxon>
        <taxon>Chelatococcus</taxon>
    </lineage>
</organism>
<dbReference type="EMBL" id="CP018095">
    <property type="protein sequence ID" value="APF37663.1"/>
    <property type="molecule type" value="Genomic_DNA"/>
</dbReference>
<gene>
    <name evidence="1" type="ORF">BOQ54_10265</name>
</gene>
<protein>
    <submittedName>
        <fullName evidence="1">Uncharacterized protein</fullName>
    </submittedName>
</protein>
<dbReference type="Proteomes" id="UP000182703">
    <property type="component" value="Chromosome"/>
</dbReference>